<organism evidence="2 3">
    <name type="scientific">Romanomermis culicivorax</name>
    <name type="common">Nematode worm</name>
    <dbReference type="NCBI Taxonomy" id="13658"/>
    <lineage>
        <taxon>Eukaryota</taxon>
        <taxon>Metazoa</taxon>
        <taxon>Ecdysozoa</taxon>
        <taxon>Nematoda</taxon>
        <taxon>Enoplea</taxon>
        <taxon>Dorylaimia</taxon>
        <taxon>Mermithida</taxon>
        <taxon>Mermithoidea</taxon>
        <taxon>Mermithidae</taxon>
        <taxon>Romanomermis</taxon>
    </lineage>
</organism>
<sequence>MDWFIRKFPDGVEKKEYTQRTCVKPQVLYNKITEFRGSGIDAQAVVWSLANPSWGVPLQKNIIFNMTTPSTSSPSAADEPPPYGESINVNKC</sequence>
<protein>
    <submittedName>
        <fullName evidence="3">Uncharacterized protein</fullName>
    </submittedName>
</protein>
<evidence type="ECO:0000256" key="1">
    <source>
        <dbReference type="SAM" id="MobiDB-lite"/>
    </source>
</evidence>
<name>A0A915IIJ1_ROMCU</name>
<evidence type="ECO:0000313" key="2">
    <source>
        <dbReference type="Proteomes" id="UP000887565"/>
    </source>
</evidence>
<dbReference type="WBParaSite" id="nRc.2.0.1.t13668-RA">
    <property type="protein sequence ID" value="nRc.2.0.1.t13668-RA"/>
    <property type="gene ID" value="nRc.2.0.1.g13668"/>
</dbReference>
<accession>A0A915IIJ1</accession>
<feature type="region of interest" description="Disordered" evidence="1">
    <location>
        <begin position="69"/>
        <end position="92"/>
    </location>
</feature>
<reference evidence="3" key="1">
    <citation type="submission" date="2022-11" db="UniProtKB">
        <authorList>
            <consortium name="WormBaseParasite"/>
        </authorList>
    </citation>
    <scope>IDENTIFICATION</scope>
</reference>
<evidence type="ECO:0000313" key="3">
    <source>
        <dbReference type="WBParaSite" id="nRc.2.0.1.t13668-RA"/>
    </source>
</evidence>
<proteinExistence type="predicted"/>
<dbReference type="Proteomes" id="UP000887565">
    <property type="component" value="Unplaced"/>
</dbReference>
<dbReference type="AlphaFoldDB" id="A0A915IIJ1"/>
<feature type="compositionally biased region" description="Low complexity" evidence="1">
    <location>
        <begin position="69"/>
        <end position="78"/>
    </location>
</feature>
<keyword evidence="2" id="KW-1185">Reference proteome</keyword>